<dbReference type="GO" id="GO:0046872">
    <property type="term" value="F:metal ion binding"/>
    <property type="evidence" value="ECO:0007669"/>
    <property type="project" value="UniProtKB-KW"/>
</dbReference>
<comment type="caution">
    <text evidence="3">Lacks conserved residue(s) required for the propagation of feature annotation.</text>
</comment>
<evidence type="ECO:0000256" key="1">
    <source>
        <dbReference type="ARBA" id="ARBA00022723"/>
    </source>
</evidence>
<comment type="caution">
    <text evidence="6">The sequence shown here is derived from an EMBL/GenBank/DDBJ whole genome shotgun (WGS) entry which is preliminary data.</text>
</comment>
<comment type="cofactor">
    <cofactor evidence="4">
        <name>Ca(2+)</name>
        <dbReference type="ChEBI" id="CHEBI:29108"/>
    </cofactor>
    <text evidence="4">Binds 2 calcium ions per subunit.</text>
</comment>
<evidence type="ECO:0000313" key="6">
    <source>
        <dbReference type="EMBL" id="KAG5831922.1"/>
    </source>
</evidence>
<proteinExistence type="inferred from homology"/>
<dbReference type="InterPro" id="IPR013320">
    <property type="entry name" value="ConA-like_dom_sf"/>
</dbReference>
<dbReference type="AlphaFoldDB" id="A0A9D3LKQ7"/>
<organism evidence="6 7">
    <name type="scientific">Anguilla anguilla</name>
    <name type="common">European freshwater eel</name>
    <name type="synonym">Muraena anguilla</name>
    <dbReference type="NCBI Taxonomy" id="7936"/>
    <lineage>
        <taxon>Eukaryota</taxon>
        <taxon>Metazoa</taxon>
        <taxon>Chordata</taxon>
        <taxon>Craniata</taxon>
        <taxon>Vertebrata</taxon>
        <taxon>Euteleostomi</taxon>
        <taxon>Actinopterygii</taxon>
        <taxon>Neopterygii</taxon>
        <taxon>Teleostei</taxon>
        <taxon>Anguilliformes</taxon>
        <taxon>Anguillidae</taxon>
        <taxon>Anguilla</taxon>
    </lineage>
</organism>
<dbReference type="InterPro" id="IPR001759">
    <property type="entry name" value="PTX_dom"/>
</dbReference>
<evidence type="ECO:0000313" key="7">
    <source>
        <dbReference type="Proteomes" id="UP001044222"/>
    </source>
</evidence>
<dbReference type="Proteomes" id="UP001044222">
    <property type="component" value="Chromosome 17"/>
</dbReference>
<keyword evidence="2 4" id="KW-0106">Calcium</keyword>
<dbReference type="PANTHER" id="PTHR45869">
    <property type="entry name" value="C-REACTIVE PROTEIN-RELATED"/>
    <property type="match status" value="1"/>
</dbReference>
<evidence type="ECO:0000259" key="5">
    <source>
        <dbReference type="PROSITE" id="PS51828"/>
    </source>
</evidence>
<gene>
    <name evidence="6" type="ORF">ANANG_G00285590</name>
</gene>
<comment type="subunit">
    <text evidence="4">Homopentamer. Pentaxin (or pentraxin) have a discoid arrangement of 5 non-covalently bound subunits.</text>
</comment>
<dbReference type="SMART" id="SM00159">
    <property type="entry name" value="PTX"/>
    <property type="match status" value="1"/>
</dbReference>
<dbReference type="Pfam" id="PF00354">
    <property type="entry name" value="Pentaxin"/>
    <property type="match status" value="1"/>
</dbReference>
<dbReference type="GO" id="GO:0005576">
    <property type="term" value="C:extracellular region"/>
    <property type="evidence" value="ECO:0007669"/>
    <property type="project" value="UniProtKB-SubCell"/>
</dbReference>
<keyword evidence="1 4" id="KW-0479">Metal-binding</keyword>
<dbReference type="Gene3D" id="2.60.120.200">
    <property type="match status" value="1"/>
</dbReference>
<comment type="similarity">
    <text evidence="4">Belongs to the pentraxin family.</text>
</comment>
<accession>A0A9D3LKQ7</accession>
<keyword evidence="7" id="KW-1185">Reference proteome</keyword>
<evidence type="ECO:0000256" key="3">
    <source>
        <dbReference type="PROSITE-ProRule" id="PRU01172"/>
    </source>
</evidence>
<feature type="domain" description="Pentraxin (PTX)" evidence="5">
    <location>
        <begin position="39"/>
        <end position="241"/>
    </location>
</feature>
<sequence length="242" mass="27003">MDLCVLSLSFQFPRGELWVLVATILLSGVALSAADEGLLGKALVFPYETADSYAKLTPQKPLGLKAFTLCMNLATELKGRRDVILFAYRTREADELNVWREADGRFSLYLSGQPVLFDLLPLNTFKTQMCVTWESTTGLSAFWVDGKRSVRKVHKPGHTTNPNGVAIIGQDFDSFDGRFEAHQSFVGEISDVNMWDYVLPESQIVALRSSCDSVPKGNIFDWDTIQYQIYGRVIVASDESTV</sequence>
<name>A0A9D3LKQ7_ANGAN</name>
<dbReference type="PROSITE" id="PS51828">
    <property type="entry name" value="PTX_2"/>
    <property type="match status" value="1"/>
</dbReference>
<evidence type="ECO:0000256" key="2">
    <source>
        <dbReference type="ARBA" id="ARBA00022837"/>
    </source>
</evidence>
<dbReference type="EMBL" id="JAFIRN010000017">
    <property type="protein sequence ID" value="KAG5831922.1"/>
    <property type="molecule type" value="Genomic_DNA"/>
</dbReference>
<protein>
    <recommendedName>
        <fullName evidence="4">Pentraxin family member</fullName>
    </recommendedName>
</protein>
<dbReference type="SUPFAM" id="SSF49899">
    <property type="entry name" value="Concanavalin A-like lectins/glucanases"/>
    <property type="match status" value="1"/>
</dbReference>
<reference evidence="6" key="1">
    <citation type="submission" date="2021-01" db="EMBL/GenBank/DDBJ databases">
        <title>A chromosome-scale assembly of European eel, Anguilla anguilla.</title>
        <authorList>
            <person name="Henkel C."/>
            <person name="Jong-Raadsen S.A."/>
            <person name="Dufour S."/>
            <person name="Weltzien F.-A."/>
            <person name="Palstra A.P."/>
            <person name="Pelster B."/>
            <person name="Spaink H.P."/>
            <person name="Van Den Thillart G.E."/>
            <person name="Jansen H."/>
            <person name="Zahm M."/>
            <person name="Klopp C."/>
            <person name="Cedric C."/>
            <person name="Louis A."/>
            <person name="Berthelot C."/>
            <person name="Parey E."/>
            <person name="Roest Crollius H."/>
            <person name="Montfort J."/>
            <person name="Robinson-Rechavi M."/>
            <person name="Bucao C."/>
            <person name="Bouchez O."/>
            <person name="Gislard M."/>
            <person name="Lluch J."/>
            <person name="Milhes M."/>
            <person name="Lampietro C."/>
            <person name="Lopez Roques C."/>
            <person name="Donnadieu C."/>
            <person name="Braasch I."/>
            <person name="Desvignes T."/>
            <person name="Postlethwait J."/>
            <person name="Bobe J."/>
            <person name="Guiguen Y."/>
            <person name="Dirks R."/>
        </authorList>
    </citation>
    <scope>NUCLEOTIDE SEQUENCE</scope>
    <source>
        <strain evidence="6">Tag_6206</strain>
        <tissue evidence="6">Liver</tissue>
    </source>
</reference>
<dbReference type="PANTHER" id="PTHR45869:SF2">
    <property type="entry name" value="C-REACTIVE PROTEIN-RELATED"/>
    <property type="match status" value="1"/>
</dbReference>
<comment type="subcellular location">
    <subcellularLocation>
        <location evidence="4">Secreted</location>
    </subcellularLocation>
</comment>
<dbReference type="PRINTS" id="PR00895">
    <property type="entry name" value="PENTAXIN"/>
</dbReference>
<dbReference type="InterPro" id="IPR051005">
    <property type="entry name" value="Pentraxin_domain"/>
</dbReference>
<evidence type="ECO:0000256" key="4">
    <source>
        <dbReference type="RuleBase" id="RU362112"/>
    </source>
</evidence>